<evidence type="ECO:0000256" key="1">
    <source>
        <dbReference type="SAM" id="MobiDB-lite"/>
    </source>
</evidence>
<name>A0AAE0GCP7_9CHLO</name>
<proteinExistence type="predicted"/>
<dbReference type="EMBL" id="LGRX02007008">
    <property type="protein sequence ID" value="KAK3275800.1"/>
    <property type="molecule type" value="Genomic_DNA"/>
</dbReference>
<evidence type="ECO:0000313" key="3">
    <source>
        <dbReference type="Proteomes" id="UP001190700"/>
    </source>
</evidence>
<feature type="region of interest" description="Disordered" evidence="1">
    <location>
        <begin position="226"/>
        <end position="253"/>
    </location>
</feature>
<dbReference type="AlphaFoldDB" id="A0AAE0GCP7"/>
<evidence type="ECO:0000313" key="2">
    <source>
        <dbReference type="EMBL" id="KAK3275800.1"/>
    </source>
</evidence>
<dbReference type="InterPro" id="IPR018247">
    <property type="entry name" value="EF_Hand_1_Ca_BS"/>
</dbReference>
<gene>
    <name evidence="2" type="ORF">CYMTET_16087</name>
</gene>
<sequence length="824" mass="92226">MGLLETGFFERFWYDNVKGLLTFTAQKEVVIADWRLGLLFRTLQLPVLCYVLYLLVYKQNFLVQGPVLAVFSMYTSDAGVREHQEDVRQVLRNGDEGIAASFCASAGLNPCASDSEAENLQQYYSAVTQESNDVGYFLQLDDRNGSVCTCKANRGRFTIGTENVTLSIDHYYHSDTLSGQLVKTYVRNVKNNAVVKKFDAGYTLNMTVQELLQWAEVSLDERCDEGSNSQWLTDQSEEQKRSLQGPQGYEEGRYPHLRTSGLSIEVTMEYYNYRLAQPSDLEGLDDIDKNSVEKLNNAQASTVCIMTLRPYLVWTSQGHDLTWTGKSIVNRYELGVDKYRYGVLLSFKSGGTIAYFDYFNLITALTQGLVLLSTVSTLVSLFIQHGYENIYSNMLQENCDARSEYARFAVRALVASVAFDLLDDSDNGILSKTEVFKKLRLLFYKHMSYSETATLVEFIMYMAQQLELENTKQSAAYKIRRKAAKSFQAIQTAFLRRFDIIFQKVESCLSKSLPEKSEVKKHDQKGKHHQDQKCIELVQGQHSRGDLQPESDIFQNYAEVEKLVTETISKQILTRLKNRDSVHAFREALEVEILPPDGDPEICRVMLKQWETDSEQASQQVPSAPGLPSARRRQASPCLAGEGRVPQANSVSELTEEKIRTLAREQVLDHLQLSSGTHHEITDTEQAESSLLMVDGKSIVIPTQDAGAVKTLQGSKTSLGILSDQSAEQPDDKGRDIISEGLESAEDSSTKDAHNEVVVSVQRSGTQTSMPSAVLMRIGSTVGTLDKESVLTHIKEHLTSETSPTAADVQEVEIGQGNAMESVS</sequence>
<dbReference type="Proteomes" id="UP001190700">
    <property type="component" value="Unassembled WGS sequence"/>
</dbReference>
<reference evidence="2 3" key="1">
    <citation type="journal article" date="2015" name="Genome Biol. Evol.">
        <title>Comparative Genomics of a Bacterivorous Green Alga Reveals Evolutionary Causalities and Consequences of Phago-Mixotrophic Mode of Nutrition.</title>
        <authorList>
            <person name="Burns J.A."/>
            <person name="Paasch A."/>
            <person name="Narechania A."/>
            <person name="Kim E."/>
        </authorList>
    </citation>
    <scope>NUCLEOTIDE SEQUENCE [LARGE SCALE GENOMIC DNA]</scope>
    <source>
        <strain evidence="2 3">PLY_AMNH</strain>
    </source>
</reference>
<evidence type="ECO:0008006" key="4">
    <source>
        <dbReference type="Google" id="ProtNLM"/>
    </source>
</evidence>
<feature type="region of interest" description="Disordered" evidence="1">
    <location>
        <begin position="613"/>
        <end position="652"/>
    </location>
</feature>
<protein>
    <recommendedName>
        <fullName evidence="4">EF-hand domain-containing protein</fullName>
    </recommendedName>
</protein>
<comment type="caution">
    <text evidence="2">The sequence shown here is derived from an EMBL/GenBank/DDBJ whole genome shotgun (WGS) entry which is preliminary data.</text>
</comment>
<dbReference type="PROSITE" id="PS00018">
    <property type="entry name" value="EF_HAND_1"/>
    <property type="match status" value="1"/>
</dbReference>
<organism evidence="2 3">
    <name type="scientific">Cymbomonas tetramitiformis</name>
    <dbReference type="NCBI Taxonomy" id="36881"/>
    <lineage>
        <taxon>Eukaryota</taxon>
        <taxon>Viridiplantae</taxon>
        <taxon>Chlorophyta</taxon>
        <taxon>Pyramimonadophyceae</taxon>
        <taxon>Pyramimonadales</taxon>
        <taxon>Pyramimonadaceae</taxon>
        <taxon>Cymbomonas</taxon>
    </lineage>
</organism>
<keyword evidence="3" id="KW-1185">Reference proteome</keyword>
<accession>A0AAE0GCP7</accession>